<dbReference type="Proteomes" id="UP000030403">
    <property type="component" value="Unassembled WGS sequence"/>
</dbReference>
<proteinExistence type="predicted"/>
<evidence type="ECO:0000313" key="1">
    <source>
        <dbReference type="EMBL" id="KGX90117.1"/>
    </source>
</evidence>
<dbReference type="InterPro" id="IPR016024">
    <property type="entry name" value="ARM-type_fold"/>
</dbReference>
<comment type="caution">
    <text evidence="1">The sequence shown here is derived from an EMBL/GenBank/DDBJ whole genome shotgun (WGS) entry which is preliminary data.</text>
</comment>
<name>A0A0A5I2P2_9BACI</name>
<evidence type="ECO:0000313" key="2">
    <source>
        <dbReference type="Proteomes" id="UP000030403"/>
    </source>
</evidence>
<dbReference type="RefSeq" id="WP_027446281.1">
    <property type="nucleotide sequence ID" value="NZ_AULJ01000032.1"/>
</dbReference>
<protein>
    <recommendedName>
        <fullName evidence="3">HEAT repeat domain-containing protein</fullName>
    </recommendedName>
</protein>
<dbReference type="STRING" id="1385511.GCA_000425225_02598"/>
<dbReference type="SUPFAM" id="SSF48371">
    <property type="entry name" value="ARM repeat"/>
    <property type="match status" value="1"/>
</dbReference>
<evidence type="ECO:0008006" key="3">
    <source>
        <dbReference type="Google" id="ProtNLM"/>
    </source>
</evidence>
<reference evidence="1 2" key="1">
    <citation type="submission" date="2013-08" db="EMBL/GenBank/DDBJ databases">
        <authorList>
            <person name="Huang J."/>
            <person name="Wang G."/>
        </authorList>
    </citation>
    <scope>NUCLEOTIDE SEQUENCE [LARGE SCALE GENOMIC DNA]</scope>
    <source>
        <strain evidence="1 2">BH030004</strain>
    </source>
</reference>
<sequence length="181" mass="21601">MDDTIKSYFANLEGEDKNLQYEAFQNIINATKEKVDWSYEVWDQMIGWLTDRDNHRRARAGQFLSALAISDPEKRMLHDFPALWEVTKDSKFVTARHTIQSIWKVGLAGQEQREMLLDHIIDRFKNGMDEKNYTLIRYDMIVGLKKLYDEVKDEQIKEIAMDLIEYEEDSKYQKKYMSAWK</sequence>
<dbReference type="eggNOG" id="ENOG502ZCAV">
    <property type="taxonomic scope" value="Bacteria"/>
</dbReference>
<dbReference type="OrthoDB" id="5510862at2"/>
<accession>A0A0A5I2P2</accession>
<keyword evidence="2" id="KW-1185">Reference proteome</keyword>
<dbReference type="AlphaFoldDB" id="A0A0A5I2P2"/>
<dbReference type="EMBL" id="AVPF01000009">
    <property type="protein sequence ID" value="KGX90117.1"/>
    <property type="molecule type" value="Genomic_DNA"/>
</dbReference>
<organism evidence="1 2">
    <name type="scientific">Pontibacillus marinus BH030004 = DSM 16465</name>
    <dbReference type="NCBI Taxonomy" id="1385511"/>
    <lineage>
        <taxon>Bacteria</taxon>
        <taxon>Bacillati</taxon>
        <taxon>Bacillota</taxon>
        <taxon>Bacilli</taxon>
        <taxon>Bacillales</taxon>
        <taxon>Bacillaceae</taxon>
        <taxon>Pontibacillus</taxon>
    </lineage>
</organism>
<gene>
    <name evidence="1" type="ORF">N783_01105</name>
</gene>